<feature type="compositionally biased region" description="Acidic residues" evidence="1">
    <location>
        <begin position="464"/>
        <end position="480"/>
    </location>
</feature>
<feature type="region of interest" description="Disordered" evidence="1">
    <location>
        <begin position="1027"/>
        <end position="1061"/>
    </location>
</feature>
<protein>
    <submittedName>
        <fullName evidence="2">Uncharacterized protein</fullName>
    </submittedName>
</protein>
<feature type="region of interest" description="Disordered" evidence="1">
    <location>
        <begin position="870"/>
        <end position="900"/>
    </location>
</feature>
<feature type="compositionally biased region" description="Polar residues" evidence="1">
    <location>
        <begin position="326"/>
        <end position="335"/>
    </location>
</feature>
<feature type="compositionally biased region" description="Basic and acidic residues" evidence="1">
    <location>
        <begin position="1092"/>
        <end position="1110"/>
    </location>
</feature>
<reference evidence="2" key="1">
    <citation type="submission" date="2020-06" db="EMBL/GenBank/DDBJ databases">
        <authorList>
            <person name="Ji K."/>
            <person name="Li J."/>
        </authorList>
    </citation>
    <scope>NUCLEOTIDE SEQUENCE</scope>
    <source>
        <strain evidence="2">JKM2019</strain>
        <tissue evidence="2">Whole body</tissue>
    </source>
</reference>
<feature type="compositionally biased region" description="Basic and acidic residues" evidence="1">
    <location>
        <begin position="872"/>
        <end position="900"/>
    </location>
</feature>
<comment type="caution">
    <text evidence="2">The sequence shown here is derived from an EMBL/GenBank/DDBJ whole genome shotgun (WGS) entry which is preliminary data.</text>
</comment>
<evidence type="ECO:0000256" key="1">
    <source>
        <dbReference type="SAM" id="MobiDB-lite"/>
    </source>
</evidence>
<name>A0A9D4SIR4_DERFA</name>
<feature type="compositionally biased region" description="Polar residues" evidence="1">
    <location>
        <begin position="1031"/>
        <end position="1061"/>
    </location>
</feature>
<dbReference type="Proteomes" id="UP000828236">
    <property type="component" value="Unassembled WGS sequence"/>
</dbReference>
<feature type="region of interest" description="Disordered" evidence="1">
    <location>
        <begin position="1"/>
        <end position="39"/>
    </location>
</feature>
<feature type="region of interest" description="Disordered" evidence="1">
    <location>
        <begin position="738"/>
        <end position="764"/>
    </location>
</feature>
<evidence type="ECO:0000313" key="2">
    <source>
        <dbReference type="EMBL" id="KAH7643447.1"/>
    </source>
</evidence>
<feature type="compositionally biased region" description="Basic and acidic residues" evidence="1">
    <location>
        <begin position="315"/>
        <end position="325"/>
    </location>
</feature>
<reference evidence="2" key="2">
    <citation type="journal article" date="2021" name="World Allergy Organ. J.">
        <title>Chromosome-level assembly of Dermatophagoides farinae genome and transcriptome reveals two novel allergens Der f 37 and Der f 39.</title>
        <authorList>
            <person name="Chen J."/>
            <person name="Cai Z."/>
            <person name="Fan D."/>
            <person name="Hu J."/>
            <person name="Hou Y."/>
            <person name="He Y."/>
            <person name="Zhang Z."/>
            <person name="Zhao Z."/>
            <person name="Gao P."/>
            <person name="Hu W."/>
            <person name="Sun J."/>
            <person name="Li J."/>
            <person name="Ji K."/>
        </authorList>
    </citation>
    <scope>NUCLEOTIDE SEQUENCE</scope>
    <source>
        <strain evidence="2">JKM2019</strain>
    </source>
</reference>
<feature type="region of interest" description="Disordered" evidence="1">
    <location>
        <begin position="459"/>
        <end position="493"/>
    </location>
</feature>
<proteinExistence type="predicted"/>
<dbReference type="OrthoDB" id="6516030at2759"/>
<accession>A0A9D4SIR4</accession>
<gene>
    <name evidence="2" type="ORF">HUG17_10138</name>
</gene>
<feature type="region of interest" description="Disordered" evidence="1">
    <location>
        <begin position="1092"/>
        <end position="1112"/>
    </location>
</feature>
<sequence length="1555" mass="176493">MSQETNNAKVLGEIDPNSDDWQLFANHDTSERRSTNRRRSSILKLSEAERRSSNRRVSWAQTFQYKEVLLDGTSVLTSQELNKCPINLNANTDPIPVMSEQKNCNDENVQNSNEKKCELNDIVVDENIQKIKDRFGQNHLPRILSRYYNPKNNSKDCTTVINTALNKYGVEIDLANPFNNLSNLFNLFKREHPSQEENFTAFLKHFHLIEDNDHELSSLKQSISNENQLIHTPTISSNSAMSNKFLNSTKISDANHSLDSFSVMADQSPIRNDSDSMNVDLEYNDDQQSMTEPVVKTLLDTTFMQLESNNSSHQSENDKVSESKKINPTTNNNGQEANIFVAKADNFDPHEMSLEMSLELSPTKKTTLKSVDQIAMNISAQTSESAADIEKVNAENFLKIILDASLSISDDSNSNKQKMEEFKIFVDNSCIAEKMPKKESPVVEKINFFKKLDDTPNTDYSISLDDDDDNDDGDGDDDDNANLKNDSNGQQREDFIINVDQNQISKEDENLIKHQAIESFHDADDFLKNFKSTNTSFEFDDSIDNLMAKKKEDEKDSNDSMISLNKIDDSIWINDNANNVNNEEKMKMASTFVRDNHGQNVEFTIPMNTESIPIKIPEQKPLPFLESTMNHISIFSSSSSSSDKPFSFSKTDNIVYDKTDDPKTSANFNTTEMSIQHEGASTMGVNKSVEHERKMVANEHFTADLLSMNLEQSTVDREKKLATFLTLSSIVSDSKIKDDKNLTSSNNYNDNNDNDNDDEQCKSDGSTLFKEASKSLLDNFELNTPDTSISQSLKNLSENDISEIEISAEKSKISPIEPDDDGGGGVRVDVIEITKDLISDNQTPYVLTKPINLGKSATEILECQNLEQQQINDKESKDDDSGDGKQEIQIKTKKSTEESVQLEKKEIEPLLENFKLPNLDLMRPSMKMVMKADVANQSAIAEQQSPMPKQITGSTVAEIMTGMSQLKSTLPPPTSISKMSVGGGGGGGGVRRSMFELSKNSSNFSRIPQLPTPMSKTSSFSFRIPLATPVNRPNTTTKTYSSEQRSNISQQIDKSPSVDQNDSMTSYFENSILARKSLGVTLREKLIKRIDKQRQKEAEISKPNETKESEPIAETEQLNLEQQQIIDDDNELQSGLDQVTIESIQEQHDYFGSDEIETPERVLSPIEMEQSVAKMLNVDDLSEDHIETTETDVKAMENNDGDDYEEEEEEETDYNVNMSEMTGNFSMMLHDVSLMLADDSMEENKFEFSTYNSFTQSIAMRKQKKRLIQIPMFDFINDLDHRELNVRIQSVTPDQLVLRYLFSTLELRIHLGSSKSCRQINDDDGHEIREIVAMDLVSLIDSQKPLKTDVICGREDRPIYDWDFSPLKFKTDEHRQLLLLSHDYVHTHFEEKRSFFDKTFKDTSKLKDLIQEFSILVTPAKKMAAELRRLLSENISHMLPKDQDGKIGISIEIFGIRINTCVLLHFIFDHLKYPDEVIHPIIIVPDNDRHLYPLEEFAVALKMIKPCAYNYISKLTRGSECFIQALGIIIKQEKLARRRSEQMRALASFEIRRSG</sequence>
<organism evidence="2">
    <name type="scientific">Dermatophagoides farinae</name>
    <name type="common">American house dust mite</name>
    <dbReference type="NCBI Taxonomy" id="6954"/>
    <lineage>
        <taxon>Eukaryota</taxon>
        <taxon>Metazoa</taxon>
        <taxon>Ecdysozoa</taxon>
        <taxon>Arthropoda</taxon>
        <taxon>Chelicerata</taxon>
        <taxon>Arachnida</taxon>
        <taxon>Acari</taxon>
        <taxon>Acariformes</taxon>
        <taxon>Sarcoptiformes</taxon>
        <taxon>Astigmata</taxon>
        <taxon>Psoroptidia</taxon>
        <taxon>Analgoidea</taxon>
        <taxon>Pyroglyphidae</taxon>
        <taxon>Dermatophagoidinae</taxon>
        <taxon>Dermatophagoides</taxon>
    </lineage>
</organism>
<dbReference type="EMBL" id="SDOV01000003">
    <property type="protein sequence ID" value="KAH7643447.1"/>
    <property type="molecule type" value="Genomic_DNA"/>
</dbReference>
<feature type="region of interest" description="Disordered" evidence="1">
    <location>
        <begin position="308"/>
        <end position="335"/>
    </location>
</feature>